<protein>
    <recommendedName>
        <fullName evidence="10">SET domain-containing protein</fullName>
    </recommendedName>
</protein>
<dbReference type="PROSITE" id="PS50868">
    <property type="entry name" value="POST_SET"/>
    <property type="match status" value="1"/>
</dbReference>
<dbReference type="STRING" id="1798680.A3J66_02560"/>
<dbReference type="Pfam" id="PF00856">
    <property type="entry name" value="SET"/>
    <property type="match status" value="1"/>
</dbReference>
<reference evidence="8 9" key="1">
    <citation type="journal article" date="2016" name="Nat. Commun.">
        <title>Thousands of microbial genomes shed light on interconnected biogeochemical processes in an aquifer system.</title>
        <authorList>
            <person name="Anantharaman K."/>
            <person name="Brown C.T."/>
            <person name="Hug L.A."/>
            <person name="Sharon I."/>
            <person name="Castelle C.J."/>
            <person name="Probst A.J."/>
            <person name="Thomas B.C."/>
            <person name="Singh A."/>
            <person name="Wilkins M.J."/>
            <person name="Karaoz U."/>
            <person name="Brodie E.L."/>
            <person name="Williams K.H."/>
            <person name="Hubbard S.S."/>
            <person name="Banfield J.F."/>
        </authorList>
    </citation>
    <scope>NUCLEOTIDE SEQUENCE [LARGE SCALE GENOMIC DNA]</scope>
</reference>
<dbReference type="PANTHER" id="PTHR22884">
    <property type="entry name" value="SET DOMAIN PROTEINS"/>
    <property type="match status" value="1"/>
</dbReference>
<dbReference type="SUPFAM" id="SSF82199">
    <property type="entry name" value="SET domain"/>
    <property type="match status" value="1"/>
</dbReference>
<sequence length="170" mass="19743">MEMKPSKIHRGGVGLFATVNIKKGEFVDKGISKKEHQKVTPWSELKEQSPLIRRLVRDFCIGIPDGFRPPADLDFNRLPISWYFNHSCNGNLGFDEHGDFVALRPIRNGEELTYDYGLAESNPKFRMPCHCGTKQCRKVITGNDWKNKEYRQKHIHELIPILRERIKRAP</sequence>
<gene>
    <name evidence="8" type="ORF">A3J66_02560</name>
</gene>
<accession>A0A1F6M8A7</accession>
<feature type="domain" description="Post-SET" evidence="7">
    <location>
        <begin position="125"/>
        <end position="141"/>
    </location>
</feature>
<feature type="domain" description="SET" evidence="6">
    <location>
        <begin position="1"/>
        <end position="117"/>
    </location>
</feature>
<dbReference type="InterPro" id="IPR050777">
    <property type="entry name" value="SET2_Histone-Lys_MeTrsfase"/>
</dbReference>
<comment type="caution">
    <text evidence="8">The sequence shown here is derived from an EMBL/GenBank/DDBJ whole genome shotgun (WGS) entry which is preliminary data.</text>
</comment>
<dbReference type="InterPro" id="IPR003616">
    <property type="entry name" value="Post-SET_dom"/>
</dbReference>
<dbReference type="InterPro" id="IPR001214">
    <property type="entry name" value="SET_dom"/>
</dbReference>
<dbReference type="GO" id="GO:0032259">
    <property type="term" value="P:methylation"/>
    <property type="evidence" value="ECO:0007669"/>
    <property type="project" value="UniProtKB-KW"/>
</dbReference>
<evidence type="ECO:0000256" key="1">
    <source>
        <dbReference type="ARBA" id="ARBA00004286"/>
    </source>
</evidence>
<dbReference type="GO" id="GO:0008168">
    <property type="term" value="F:methyltransferase activity"/>
    <property type="evidence" value="ECO:0007669"/>
    <property type="project" value="UniProtKB-KW"/>
</dbReference>
<dbReference type="InterPro" id="IPR046341">
    <property type="entry name" value="SET_dom_sf"/>
</dbReference>
<keyword evidence="4" id="KW-0808">Transferase</keyword>
<keyword evidence="2" id="KW-0158">Chromosome</keyword>
<comment type="subcellular location">
    <subcellularLocation>
        <location evidence="1">Chromosome</location>
    </subcellularLocation>
</comment>
<evidence type="ECO:0000256" key="4">
    <source>
        <dbReference type="ARBA" id="ARBA00022679"/>
    </source>
</evidence>
<dbReference type="Proteomes" id="UP000176282">
    <property type="component" value="Unassembled WGS sequence"/>
</dbReference>
<keyword evidence="5" id="KW-0949">S-adenosyl-L-methionine</keyword>
<evidence type="ECO:0000259" key="7">
    <source>
        <dbReference type="PROSITE" id="PS50868"/>
    </source>
</evidence>
<dbReference type="Gene3D" id="2.170.270.10">
    <property type="entry name" value="SET domain"/>
    <property type="match status" value="1"/>
</dbReference>
<organism evidence="8 9">
    <name type="scientific">Candidatus Magasanikbacteria bacterium RIFCSPHIGHO2_02_FULL_47_14</name>
    <dbReference type="NCBI Taxonomy" id="1798680"/>
    <lineage>
        <taxon>Bacteria</taxon>
        <taxon>Candidatus Magasanikiibacteriota</taxon>
    </lineage>
</organism>
<evidence type="ECO:0000259" key="6">
    <source>
        <dbReference type="PROSITE" id="PS50280"/>
    </source>
</evidence>
<evidence type="ECO:0000256" key="3">
    <source>
        <dbReference type="ARBA" id="ARBA00022603"/>
    </source>
</evidence>
<keyword evidence="3" id="KW-0489">Methyltransferase</keyword>
<evidence type="ECO:0000256" key="5">
    <source>
        <dbReference type="ARBA" id="ARBA00022691"/>
    </source>
</evidence>
<evidence type="ECO:0008006" key="10">
    <source>
        <dbReference type="Google" id="ProtNLM"/>
    </source>
</evidence>
<dbReference type="PROSITE" id="PS50280">
    <property type="entry name" value="SET"/>
    <property type="match status" value="1"/>
</dbReference>
<evidence type="ECO:0000256" key="2">
    <source>
        <dbReference type="ARBA" id="ARBA00022454"/>
    </source>
</evidence>
<evidence type="ECO:0000313" key="9">
    <source>
        <dbReference type="Proteomes" id="UP000176282"/>
    </source>
</evidence>
<dbReference type="EMBL" id="MFQB01000022">
    <property type="protein sequence ID" value="OGH67882.1"/>
    <property type="molecule type" value="Genomic_DNA"/>
</dbReference>
<evidence type="ECO:0000313" key="8">
    <source>
        <dbReference type="EMBL" id="OGH67882.1"/>
    </source>
</evidence>
<dbReference type="AlphaFoldDB" id="A0A1F6M8A7"/>
<name>A0A1F6M8A7_9BACT</name>
<dbReference type="GO" id="GO:0005694">
    <property type="term" value="C:chromosome"/>
    <property type="evidence" value="ECO:0007669"/>
    <property type="project" value="UniProtKB-SubCell"/>
</dbReference>
<proteinExistence type="predicted"/>